<accession>G0YQA6</accession>
<dbReference type="Proteomes" id="UP000008893">
    <property type="component" value="Segment"/>
</dbReference>
<dbReference type="EMBL" id="HQ728266">
    <property type="protein sequence ID" value="AEJ81533.1"/>
    <property type="molecule type" value="Genomic_DNA"/>
</dbReference>
<dbReference type="GeneID" id="14013702"/>
<evidence type="ECO:0000313" key="2">
    <source>
        <dbReference type="Proteomes" id="UP000008893"/>
    </source>
</evidence>
<proteinExistence type="predicted"/>
<keyword evidence="2" id="KW-1185">Reference proteome</keyword>
<name>G0YQA6_9CAUD</name>
<evidence type="ECO:0000313" key="1">
    <source>
        <dbReference type="EMBL" id="AEJ81533.1"/>
    </source>
</evidence>
<organism evidence="1 2">
    <name type="scientific">Erwinia phage vB_EamP-S6</name>
    <dbReference type="NCBI Taxonomy" id="1051675"/>
    <lineage>
        <taxon>Viruses</taxon>
        <taxon>Duplodnaviria</taxon>
        <taxon>Heunggongvirae</taxon>
        <taxon>Uroviricota</taxon>
        <taxon>Caudoviricetes</taxon>
        <taxon>Schitoviridae</taxon>
        <taxon>Waedenswilvirus</taxon>
        <taxon>Waedenswilvirus S6</taxon>
    </lineage>
</organism>
<protein>
    <submittedName>
        <fullName evidence="1">Gp014</fullName>
    </submittedName>
</protein>
<dbReference type="KEGG" id="vg:14013702"/>
<sequence length="49" mass="5740">MNHQLLLILEQNWATMEGTILRGGRNNGWKLMRTLLDLSGKRTKARWNC</sequence>
<dbReference type="RefSeq" id="YP_007005750.1">
    <property type="nucleotide sequence ID" value="NC_019514.1"/>
</dbReference>
<reference evidence="1 2" key="1">
    <citation type="journal article" date="2011" name="Appl. Environ. Microbiol.">
        <title>Novel Virulent and Broad-Host-Range Erwinia amylovora Bacteriophages Reveal a High Degree of Mosaicism and a Relationship to Enterobacteriaceae Phages.</title>
        <authorList>
            <person name="Born Y."/>
            <person name="Fieseler L."/>
            <person name="Marazzi J."/>
            <person name="Lurz R."/>
            <person name="Duffy B."/>
            <person name="Loessner M.J."/>
        </authorList>
    </citation>
    <scope>NUCLEOTIDE SEQUENCE [LARGE SCALE GENOMIC DNA]</scope>
</reference>